<name>A0ABY7SP38_9RHOB</name>
<organism evidence="1 2">
    <name type="scientific">Paracoccus fistulariae</name>
    <dbReference type="NCBI Taxonomy" id="658446"/>
    <lineage>
        <taxon>Bacteria</taxon>
        <taxon>Pseudomonadati</taxon>
        <taxon>Pseudomonadota</taxon>
        <taxon>Alphaproteobacteria</taxon>
        <taxon>Rhodobacterales</taxon>
        <taxon>Paracoccaceae</taxon>
        <taxon>Paracoccus</taxon>
    </lineage>
</organism>
<reference evidence="1 2" key="1">
    <citation type="submission" date="2021-01" db="EMBL/GenBank/DDBJ databases">
        <title>Biogeographic distribution of Paracoccus.</title>
        <authorList>
            <person name="Hollensteiner J."/>
            <person name="Leineberger J."/>
            <person name="Brinkhoff T."/>
            <person name="Daniel R."/>
        </authorList>
    </citation>
    <scope>NUCLEOTIDE SEQUENCE [LARGE SCALE GENOMIC DNA]</scope>
    <source>
        <strain evidence="1 2">KCTC 22803</strain>
    </source>
</reference>
<dbReference type="RefSeq" id="WP_271885708.1">
    <property type="nucleotide sequence ID" value="NZ_CP067136.1"/>
</dbReference>
<evidence type="ECO:0000313" key="2">
    <source>
        <dbReference type="Proteomes" id="UP001219349"/>
    </source>
</evidence>
<keyword evidence="2" id="KW-1185">Reference proteome</keyword>
<accession>A0ABY7SP38</accession>
<sequence length="111" mass="12213">MTDFAIGFKGRKRLSLSGFNRAFDCQHDTNIGQPFCQAGLGPLPAQDTIREIRGHSGKLIDSRKVYPFHQTVPTHDQPVRRLEAKPGIDLKAAHCARHLAPALSNVDVALT</sequence>
<evidence type="ECO:0000313" key="1">
    <source>
        <dbReference type="EMBL" id="WCR08765.1"/>
    </source>
</evidence>
<dbReference type="Proteomes" id="UP001219349">
    <property type="component" value="Chromosome"/>
</dbReference>
<dbReference type="EMBL" id="CP067136">
    <property type="protein sequence ID" value="WCR08765.1"/>
    <property type="molecule type" value="Genomic_DNA"/>
</dbReference>
<protein>
    <submittedName>
        <fullName evidence="1">Uncharacterized protein</fullName>
    </submittedName>
</protein>
<gene>
    <name evidence="1" type="ORF">JHX87_08215</name>
</gene>
<proteinExistence type="predicted"/>